<proteinExistence type="predicted"/>
<feature type="compositionally biased region" description="Basic and acidic residues" evidence="1">
    <location>
        <begin position="1"/>
        <end position="29"/>
    </location>
</feature>
<feature type="region of interest" description="Disordered" evidence="1">
    <location>
        <begin position="55"/>
        <end position="74"/>
    </location>
</feature>
<feature type="region of interest" description="Disordered" evidence="1">
    <location>
        <begin position="81"/>
        <end position="150"/>
    </location>
</feature>
<reference evidence="2" key="1">
    <citation type="submission" date="2014-09" db="EMBL/GenBank/DDBJ databases">
        <authorList>
            <person name="Magalhaes I.L.F."/>
            <person name="Oliveira U."/>
            <person name="Santos F.R."/>
            <person name="Vidigal T.H.D.A."/>
            <person name="Brescovit A.D."/>
            <person name="Santos A.J."/>
        </authorList>
    </citation>
    <scope>NUCLEOTIDE SEQUENCE</scope>
    <source>
        <tissue evidence="2">Shoot tissue taken approximately 20 cm above the soil surface</tissue>
    </source>
</reference>
<organism evidence="2">
    <name type="scientific">Arundo donax</name>
    <name type="common">Giant reed</name>
    <name type="synonym">Donax arundinaceus</name>
    <dbReference type="NCBI Taxonomy" id="35708"/>
    <lineage>
        <taxon>Eukaryota</taxon>
        <taxon>Viridiplantae</taxon>
        <taxon>Streptophyta</taxon>
        <taxon>Embryophyta</taxon>
        <taxon>Tracheophyta</taxon>
        <taxon>Spermatophyta</taxon>
        <taxon>Magnoliopsida</taxon>
        <taxon>Liliopsida</taxon>
        <taxon>Poales</taxon>
        <taxon>Poaceae</taxon>
        <taxon>PACMAD clade</taxon>
        <taxon>Arundinoideae</taxon>
        <taxon>Arundineae</taxon>
        <taxon>Arundo</taxon>
    </lineage>
</organism>
<evidence type="ECO:0000313" key="2">
    <source>
        <dbReference type="EMBL" id="JAD75296.1"/>
    </source>
</evidence>
<name>A0A0A9CI86_ARUDO</name>
<accession>A0A0A9CI86</accession>
<feature type="compositionally biased region" description="Low complexity" evidence="1">
    <location>
        <begin position="60"/>
        <end position="69"/>
    </location>
</feature>
<sequence>MRSDRQATDESQSDRQRRTYRNDSYRHEAGAQYLVQGQSTNSMCRTGNVAHGVYAPPSTAANGAGALSGPPGPPFFMVCSYEPGVNHGASSSEPIEFGSLGPLPTADGDDIPRSTRQVMPNGFYGQRRGPYRGGSSQSSPDQSSSPQPRR</sequence>
<feature type="region of interest" description="Disordered" evidence="1">
    <location>
        <begin position="1"/>
        <end position="30"/>
    </location>
</feature>
<reference evidence="2" key="2">
    <citation type="journal article" date="2015" name="Data Brief">
        <title>Shoot transcriptome of the giant reed, Arundo donax.</title>
        <authorList>
            <person name="Barrero R.A."/>
            <person name="Guerrero F.D."/>
            <person name="Moolhuijzen P."/>
            <person name="Goolsby J.A."/>
            <person name="Tidwell J."/>
            <person name="Bellgard S.E."/>
            <person name="Bellgard M.I."/>
        </authorList>
    </citation>
    <scope>NUCLEOTIDE SEQUENCE</scope>
    <source>
        <tissue evidence="2">Shoot tissue taken approximately 20 cm above the soil surface</tissue>
    </source>
</reference>
<feature type="compositionally biased region" description="Low complexity" evidence="1">
    <location>
        <begin position="135"/>
        <end position="150"/>
    </location>
</feature>
<dbReference type="AlphaFoldDB" id="A0A0A9CI86"/>
<evidence type="ECO:0000256" key="1">
    <source>
        <dbReference type="SAM" id="MobiDB-lite"/>
    </source>
</evidence>
<protein>
    <submittedName>
        <fullName evidence="2">Uncharacterized protein</fullName>
    </submittedName>
</protein>
<dbReference type="EMBL" id="GBRH01222599">
    <property type="protein sequence ID" value="JAD75296.1"/>
    <property type="molecule type" value="Transcribed_RNA"/>
</dbReference>